<evidence type="ECO:0000259" key="2">
    <source>
        <dbReference type="Pfam" id="PF03968"/>
    </source>
</evidence>
<feature type="domain" description="Organic solvent tolerance-like N-terminal" evidence="2">
    <location>
        <begin position="21"/>
        <end position="69"/>
    </location>
</feature>
<proteinExistence type="predicted"/>
<gene>
    <name evidence="3" type="primary">lptD_1</name>
    <name evidence="3" type="ORF">NCTC12965_02373</name>
</gene>
<reference evidence="3" key="1">
    <citation type="submission" date="2019-05" db="EMBL/GenBank/DDBJ databases">
        <authorList>
            <consortium name="Pathogen Informatics"/>
        </authorList>
    </citation>
    <scope>NUCLEOTIDE SEQUENCE [LARGE SCALE GENOMIC DNA]</scope>
    <source>
        <strain evidence="3">NCTC12965</strain>
    </source>
</reference>
<accession>A0A4U9U151</accession>
<dbReference type="InterPro" id="IPR005653">
    <property type="entry name" value="OstA-like_N"/>
</dbReference>
<dbReference type="EMBL" id="CABEEZ010000044">
    <property type="protein sequence ID" value="VTR26465.1"/>
    <property type="molecule type" value="Genomic_DNA"/>
</dbReference>
<evidence type="ECO:0000256" key="1">
    <source>
        <dbReference type="SAM" id="MobiDB-lite"/>
    </source>
</evidence>
<organism evidence="3">
    <name type="scientific">Serratia fonticola</name>
    <dbReference type="NCBI Taxonomy" id="47917"/>
    <lineage>
        <taxon>Bacteria</taxon>
        <taxon>Pseudomonadati</taxon>
        <taxon>Pseudomonadota</taxon>
        <taxon>Gammaproteobacteria</taxon>
        <taxon>Enterobacterales</taxon>
        <taxon>Yersiniaceae</taxon>
        <taxon>Serratia</taxon>
    </lineage>
</organism>
<feature type="compositionally biased region" description="Basic and acidic residues" evidence="1">
    <location>
        <begin position="55"/>
        <end position="64"/>
    </location>
</feature>
<name>A0A4U9U151_SERFO</name>
<dbReference type="Gene3D" id="2.60.450.10">
    <property type="entry name" value="Lipopolysaccharide (LPS) transport protein A like domain"/>
    <property type="match status" value="1"/>
</dbReference>
<dbReference type="Pfam" id="PF03968">
    <property type="entry name" value="LptD_N"/>
    <property type="match status" value="1"/>
</dbReference>
<feature type="region of interest" description="Disordered" evidence="1">
    <location>
        <begin position="55"/>
        <end position="75"/>
    </location>
</feature>
<protein>
    <submittedName>
        <fullName evidence="3">Organic solvent tolerance protein</fullName>
    </submittedName>
</protein>
<sequence>MYPVYDKPVISGDPNSLPVTIISDDSQANYPNNALFTGNVNVEQGNSTLTAKQVELKQTQKDGQPDPIRTVTRHR</sequence>
<dbReference type="AlphaFoldDB" id="A0A4U9U151"/>
<evidence type="ECO:0000313" key="3">
    <source>
        <dbReference type="EMBL" id="VTR26465.1"/>
    </source>
</evidence>